<dbReference type="Gene3D" id="3.40.50.1360">
    <property type="match status" value="1"/>
</dbReference>
<evidence type="ECO:0000313" key="6">
    <source>
        <dbReference type="Proteomes" id="UP000322553"/>
    </source>
</evidence>
<reference evidence="5 6" key="1">
    <citation type="submission" date="2019-08" db="EMBL/GenBank/DDBJ databases">
        <title>Complete genome sequence of Kushneria sp. YCWA18, a halophilic phosphate-solubilizing bacterium isolated from Daqiao saltern in China.</title>
        <authorList>
            <person name="Du G.-X."/>
            <person name="Qu L.-Y."/>
        </authorList>
    </citation>
    <scope>NUCLEOTIDE SEQUENCE [LARGE SCALE GENOMIC DNA]</scope>
    <source>
        <strain evidence="5 6">YCWA18</strain>
    </source>
</reference>
<dbReference type="Proteomes" id="UP000322553">
    <property type="component" value="Chromosome"/>
</dbReference>
<sequence>MRPEYELRLATRAAHLYWVENMRQADIAARINVSQAGVSRLLKRAQREGIVTVSITPPRGSHHQLEAQLAQSLGLEEVIITDAPDDSEAAIIASVGDAAAQYLEATLQSGDHIGISSWSSFLLSMSDQLRESRQLSAERVVQLMGGMSNGGVEHLAESLTLQLARQLHAHPAFMHVAGIASSAAACQVMCEEPYVRDTIQLFDHLTVALLGIGTLEPSRFLARSGNTFSDTELADLAASGAVGDVCLRFFDAQGRLVDHPLNQRVVAISPETLQRVPRLIGVAGGAQKIEAIRAAALGGWVRVLVTDTFTAERLAAQTVTEPIVPSATSLAP</sequence>
<dbReference type="PANTHER" id="PTHR34294:SF1">
    <property type="entry name" value="TRANSCRIPTIONAL REGULATOR LSRR"/>
    <property type="match status" value="1"/>
</dbReference>
<keyword evidence="4" id="KW-0804">Transcription</keyword>
<protein>
    <submittedName>
        <fullName evidence="5">Sugar-binding transcriptional regulator</fullName>
    </submittedName>
</protein>
<keyword evidence="2" id="KW-0805">Transcription regulation</keyword>
<dbReference type="OrthoDB" id="9808171at2"/>
<evidence type="ECO:0000256" key="1">
    <source>
        <dbReference type="ARBA" id="ARBA00010466"/>
    </source>
</evidence>
<dbReference type="EMBL" id="CP043420">
    <property type="protein sequence ID" value="QEL09981.1"/>
    <property type="molecule type" value="Genomic_DNA"/>
</dbReference>
<dbReference type="GO" id="GO:0003677">
    <property type="term" value="F:DNA binding"/>
    <property type="evidence" value="ECO:0007669"/>
    <property type="project" value="UniProtKB-KW"/>
</dbReference>
<dbReference type="GO" id="GO:0030246">
    <property type="term" value="F:carbohydrate binding"/>
    <property type="evidence" value="ECO:0007669"/>
    <property type="project" value="InterPro"/>
</dbReference>
<dbReference type="SUPFAM" id="SSF100950">
    <property type="entry name" value="NagB/RpiA/CoA transferase-like"/>
    <property type="match status" value="1"/>
</dbReference>
<dbReference type="InterPro" id="IPR051054">
    <property type="entry name" value="SorC_transcr_regulators"/>
</dbReference>
<dbReference type="Gene3D" id="1.10.10.60">
    <property type="entry name" value="Homeodomain-like"/>
    <property type="match status" value="1"/>
</dbReference>
<dbReference type="RefSeq" id="WP_070981126.1">
    <property type="nucleotide sequence ID" value="NZ_CP043420.1"/>
</dbReference>
<name>A0A1S1NRF6_9GAMM</name>
<dbReference type="InterPro" id="IPR037171">
    <property type="entry name" value="NagB/RpiA_transferase-like"/>
</dbReference>
<dbReference type="AlphaFoldDB" id="A0A1S1NRF6"/>
<keyword evidence="3" id="KW-0238">DNA-binding</keyword>
<evidence type="ECO:0000256" key="4">
    <source>
        <dbReference type="ARBA" id="ARBA00023163"/>
    </source>
</evidence>
<organism evidence="5 6">
    <name type="scientific">Kushneria phosphatilytica</name>
    <dbReference type="NCBI Taxonomy" id="657387"/>
    <lineage>
        <taxon>Bacteria</taxon>
        <taxon>Pseudomonadati</taxon>
        <taxon>Pseudomonadota</taxon>
        <taxon>Gammaproteobacteria</taxon>
        <taxon>Oceanospirillales</taxon>
        <taxon>Halomonadaceae</taxon>
        <taxon>Kushneria</taxon>
    </lineage>
</organism>
<evidence type="ECO:0000256" key="2">
    <source>
        <dbReference type="ARBA" id="ARBA00023015"/>
    </source>
</evidence>
<dbReference type="KEGG" id="kuy:FY550_01750"/>
<proteinExistence type="inferred from homology"/>
<dbReference type="InterPro" id="IPR007324">
    <property type="entry name" value="Sugar-bd_dom_put"/>
</dbReference>
<gene>
    <name evidence="5" type="ORF">FY550_01750</name>
</gene>
<evidence type="ECO:0000256" key="3">
    <source>
        <dbReference type="ARBA" id="ARBA00023125"/>
    </source>
</evidence>
<comment type="similarity">
    <text evidence="1">Belongs to the SorC transcriptional regulatory family.</text>
</comment>
<dbReference type="PANTHER" id="PTHR34294">
    <property type="entry name" value="TRANSCRIPTIONAL REGULATOR-RELATED"/>
    <property type="match status" value="1"/>
</dbReference>
<evidence type="ECO:0000313" key="5">
    <source>
        <dbReference type="EMBL" id="QEL09981.1"/>
    </source>
</evidence>
<dbReference type="STRING" id="657387.BH688_14795"/>
<accession>A0A1S1NRF6</accession>
<keyword evidence="6" id="KW-1185">Reference proteome</keyword>
<dbReference type="Pfam" id="PF04198">
    <property type="entry name" value="Sugar-bind"/>
    <property type="match status" value="1"/>
</dbReference>